<dbReference type="EC" id="4.2.1.75" evidence="3 9"/>
<evidence type="ECO:0000256" key="3">
    <source>
        <dbReference type="ARBA" id="ARBA00013109"/>
    </source>
</evidence>
<comment type="pathway">
    <text evidence="1 9">Porphyrin-containing compound metabolism; protoporphyrin-IX biosynthesis; coproporphyrinogen-III from 5-aminolevulinate: step 3/4.</text>
</comment>
<evidence type="ECO:0000256" key="7">
    <source>
        <dbReference type="ARBA" id="ARBA00040167"/>
    </source>
</evidence>
<accession>A0A0A5HWT9</accession>
<comment type="catalytic activity">
    <reaction evidence="8 9">
        <text>hydroxymethylbilane = uroporphyrinogen III + H2O</text>
        <dbReference type="Rhea" id="RHEA:18965"/>
        <dbReference type="ChEBI" id="CHEBI:15377"/>
        <dbReference type="ChEBI" id="CHEBI:57308"/>
        <dbReference type="ChEBI" id="CHEBI:57845"/>
        <dbReference type="EC" id="4.2.1.75"/>
    </reaction>
</comment>
<comment type="similarity">
    <text evidence="2 9">Belongs to the uroporphyrinogen-III synthase family.</text>
</comment>
<sequence>MLPLEGMRILVTRESQQAKPFTDMITQRGGISIEIPLLVFQRSNDLTTKRKLEQVYDYEWIVFTSSNGIHHFFDWLEELEIDQSYLSQKRFAVVGDKTAQSLLEYGFLADFVPDIYTGKQLGESFAETTNDKTSLLVVQGNLSKQTAAQELKEQGHRVETVTVYETHVNVKIKDGLQEELLSHSLDILTFTSPSTVRAFCSLGEGAITEDTLSKPCLCIGSTTEQEAKSYGFSHVVVPHTFSIEGMIEALEAYQKRHKEG</sequence>
<keyword evidence="12" id="KW-1185">Reference proteome</keyword>
<dbReference type="EMBL" id="AVPF01000021">
    <property type="protein sequence ID" value="KGX88087.1"/>
    <property type="molecule type" value="Genomic_DNA"/>
</dbReference>
<comment type="function">
    <text evidence="6 9">Catalyzes cyclization of the linear tetrapyrrole, hydroxymethylbilane, to the macrocyclic uroporphyrinogen III.</text>
</comment>
<dbReference type="GO" id="GO:0006780">
    <property type="term" value="P:uroporphyrinogen III biosynthetic process"/>
    <property type="evidence" value="ECO:0007669"/>
    <property type="project" value="UniProtKB-UniRule"/>
</dbReference>
<dbReference type="CDD" id="cd06578">
    <property type="entry name" value="HemD"/>
    <property type="match status" value="1"/>
</dbReference>
<dbReference type="InterPro" id="IPR036108">
    <property type="entry name" value="4pyrrol_syn_uPrphyn_synt_sf"/>
</dbReference>
<evidence type="ECO:0000313" key="11">
    <source>
        <dbReference type="EMBL" id="KGX88087.1"/>
    </source>
</evidence>
<comment type="caution">
    <text evidence="11">The sequence shown here is derived from an EMBL/GenBank/DDBJ whole genome shotgun (WGS) entry which is preliminary data.</text>
</comment>
<dbReference type="OrthoDB" id="9815856at2"/>
<evidence type="ECO:0000256" key="8">
    <source>
        <dbReference type="ARBA" id="ARBA00048617"/>
    </source>
</evidence>
<dbReference type="Gene3D" id="3.40.50.10090">
    <property type="match status" value="2"/>
</dbReference>
<dbReference type="Proteomes" id="UP000030403">
    <property type="component" value="Unassembled WGS sequence"/>
</dbReference>
<dbReference type="RefSeq" id="WP_027448859.1">
    <property type="nucleotide sequence ID" value="NZ_AVPF01000021.1"/>
</dbReference>
<evidence type="ECO:0000313" key="12">
    <source>
        <dbReference type="Proteomes" id="UP000030403"/>
    </source>
</evidence>
<dbReference type="UniPathway" id="UPA00251">
    <property type="reaction ID" value="UER00320"/>
</dbReference>
<dbReference type="PANTHER" id="PTHR38042:SF1">
    <property type="entry name" value="UROPORPHYRINOGEN-III SYNTHASE, CHLOROPLASTIC"/>
    <property type="match status" value="1"/>
</dbReference>
<dbReference type="STRING" id="1385511.GCA_000425225_02405"/>
<keyword evidence="4 9" id="KW-0456">Lyase</keyword>
<dbReference type="Pfam" id="PF02602">
    <property type="entry name" value="HEM4"/>
    <property type="match status" value="1"/>
</dbReference>
<evidence type="ECO:0000256" key="6">
    <source>
        <dbReference type="ARBA" id="ARBA00037589"/>
    </source>
</evidence>
<dbReference type="eggNOG" id="COG1587">
    <property type="taxonomic scope" value="Bacteria"/>
</dbReference>
<dbReference type="GO" id="GO:0004852">
    <property type="term" value="F:uroporphyrinogen-III synthase activity"/>
    <property type="evidence" value="ECO:0007669"/>
    <property type="project" value="UniProtKB-UniRule"/>
</dbReference>
<organism evidence="11 12">
    <name type="scientific">Pontibacillus marinus BH030004 = DSM 16465</name>
    <dbReference type="NCBI Taxonomy" id="1385511"/>
    <lineage>
        <taxon>Bacteria</taxon>
        <taxon>Bacillati</taxon>
        <taxon>Bacillota</taxon>
        <taxon>Bacilli</taxon>
        <taxon>Bacillales</taxon>
        <taxon>Bacillaceae</taxon>
        <taxon>Pontibacillus</taxon>
    </lineage>
</organism>
<evidence type="ECO:0000256" key="2">
    <source>
        <dbReference type="ARBA" id="ARBA00008133"/>
    </source>
</evidence>
<proteinExistence type="inferred from homology"/>
<dbReference type="PANTHER" id="PTHR38042">
    <property type="entry name" value="UROPORPHYRINOGEN-III SYNTHASE, CHLOROPLASTIC"/>
    <property type="match status" value="1"/>
</dbReference>
<evidence type="ECO:0000259" key="10">
    <source>
        <dbReference type="Pfam" id="PF02602"/>
    </source>
</evidence>
<keyword evidence="5 9" id="KW-0627">Porphyrin biosynthesis</keyword>
<evidence type="ECO:0000256" key="5">
    <source>
        <dbReference type="ARBA" id="ARBA00023244"/>
    </source>
</evidence>
<protein>
    <recommendedName>
        <fullName evidence="7 9">Uroporphyrinogen-III synthase</fullName>
        <ecNumber evidence="3 9">4.2.1.75</ecNumber>
    </recommendedName>
</protein>
<dbReference type="InterPro" id="IPR039793">
    <property type="entry name" value="UROS/Hem4"/>
</dbReference>
<dbReference type="GO" id="GO:0006782">
    <property type="term" value="P:protoporphyrinogen IX biosynthetic process"/>
    <property type="evidence" value="ECO:0007669"/>
    <property type="project" value="UniProtKB-UniRule"/>
</dbReference>
<reference evidence="11 12" key="1">
    <citation type="submission" date="2013-08" db="EMBL/GenBank/DDBJ databases">
        <authorList>
            <person name="Huang J."/>
            <person name="Wang G."/>
        </authorList>
    </citation>
    <scope>NUCLEOTIDE SEQUENCE [LARGE SCALE GENOMIC DNA]</scope>
    <source>
        <strain evidence="11 12">BH030004</strain>
    </source>
</reference>
<gene>
    <name evidence="11" type="ORF">N783_08910</name>
</gene>
<dbReference type="AlphaFoldDB" id="A0A0A5HWT9"/>
<feature type="domain" description="Tetrapyrrole biosynthesis uroporphyrinogen III synthase" evidence="10">
    <location>
        <begin position="24"/>
        <end position="248"/>
    </location>
</feature>
<name>A0A0A5HWT9_9BACI</name>
<evidence type="ECO:0000256" key="9">
    <source>
        <dbReference type="RuleBase" id="RU366031"/>
    </source>
</evidence>
<dbReference type="InterPro" id="IPR003754">
    <property type="entry name" value="4pyrrol_synth_uPrphyn_synth"/>
</dbReference>
<dbReference type="SUPFAM" id="SSF69618">
    <property type="entry name" value="HemD-like"/>
    <property type="match status" value="1"/>
</dbReference>
<evidence type="ECO:0000256" key="1">
    <source>
        <dbReference type="ARBA" id="ARBA00004772"/>
    </source>
</evidence>
<evidence type="ECO:0000256" key="4">
    <source>
        <dbReference type="ARBA" id="ARBA00023239"/>
    </source>
</evidence>